<dbReference type="GO" id="GO:0009252">
    <property type="term" value="P:peptidoglycan biosynthetic process"/>
    <property type="evidence" value="ECO:0007669"/>
    <property type="project" value="UniProtKB-KW"/>
</dbReference>
<name>A0AAW5MYD2_9ESCH</name>
<comment type="subcellular location">
    <subcellularLocation>
        <location evidence="1">Cell membrane</location>
        <topology evidence="1">Multi-pass membrane protein</topology>
    </subcellularLocation>
</comment>
<keyword evidence="7 10" id="KW-0472">Membrane</keyword>
<evidence type="ECO:0000313" key="11">
    <source>
        <dbReference type="EMBL" id="MCR6679071.1"/>
    </source>
</evidence>
<keyword evidence="3 10" id="KW-0812">Transmembrane</keyword>
<dbReference type="Proteomes" id="UP001206878">
    <property type="component" value="Unassembled WGS sequence"/>
</dbReference>
<evidence type="ECO:0000256" key="3">
    <source>
        <dbReference type="ARBA" id="ARBA00022692"/>
    </source>
</evidence>
<feature type="non-terminal residue" evidence="11">
    <location>
        <position position="1"/>
    </location>
</feature>
<keyword evidence="2" id="KW-1003">Cell membrane</keyword>
<evidence type="ECO:0000256" key="5">
    <source>
        <dbReference type="ARBA" id="ARBA00022984"/>
    </source>
</evidence>
<comment type="caution">
    <text evidence="11">The sequence shown here is derived from an EMBL/GenBank/DDBJ whole genome shotgun (WGS) entry which is preliminary data.</text>
</comment>
<evidence type="ECO:0008006" key="13">
    <source>
        <dbReference type="Google" id="ProtNLM"/>
    </source>
</evidence>
<dbReference type="GO" id="GO:0034204">
    <property type="term" value="P:lipid translocation"/>
    <property type="evidence" value="ECO:0007669"/>
    <property type="project" value="TreeGrafter"/>
</dbReference>
<evidence type="ECO:0000256" key="8">
    <source>
        <dbReference type="ARBA" id="ARBA00060041"/>
    </source>
</evidence>
<dbReference type="GO" id="GO:0015648">
    <property type="term" value="F:lipid-linked peptidoglycan transporter activity"/>
    <property type="evidence" value="ECO:0007669"/>
    <property type="project" value="TreeGrafter"/>
</dbReference>
<dbReference type="InterPro" id="IPR004268">
    <property type="entry name" value="MurJ"/>
</dbReference>
<evidence type="ECO:0000256" key="10">
    <source>
        <dbReference type="SAM" id="Phobius"/>
    </source>
</evidence>
<keyword evidence="5" id="KW-0573">Peptidoglycan synthesis</keyword>
<evidence type="ECO:0000313" key="12">
    <source>
        <dbReference type="Proteomes" id="UP001206878"/>
    </source>
</evidence>
<organism evidence="11 12">
    <name type="scientific">Escherichia marmotae</name>
    <dbReference type="NCBI Taxonomy" id="1499973"/>
    <lineage>
        <taxon>Bacteria</taxon>
        <taxon>Pseudomonadati</taxon>
        <taxon>Pseudomonadota</taxon>
        <taxon>Gammaproteobacteria</taxon>
        <taxon>Enterobacterales</taxon>
        <taxon>Enterobacteriaceae</taxon>
        <taxon>Escherichia</taxon>
    </lineage>
</organism>
<protein>
    <recommendedName>
        <fullName evidence="13">Murein biosynthesis integral membrane protein MurJ</fullName>
    </recommendedName>
</protein>
<dbReference type="PANTHER" id="PTHR47019:SF1">
    <property type="entry name" value="LIPID II FLIPPASE MURJ"/>
    <property type="match status" value="1"/>
</dbReference>
<gene>
    <name evidence="11" type="ORF">NVV43_26660</name>
</gene>
<evidence type="ECO:0000256" key="2">
    <source>
        <dbReference type="ARBA" id="ARBA00022475"/>
    </source>
</evidence>
<dbReference type="GO" id="GO:0005886">
    <property type="term" value="C:plasma membrane"/>
    <property type="evidence" value="ECO:0007669"/>
    <property type="project" value="UniProtKB-SubCell"/>
</dbReference>
<dbReference type="AlphaFoldDB" id="A0AAW5MYD2"/>
<dbReference type="Pfam" id="PF03023">
    <property type="entry name" value="MurJ"/>
    <property type="match status" value="1"/>
</dbReference>
<evidence type="ECO:0000256" key="7">
    <source>
        <dbReference type="ARBA" id="ARBA00023136"/>
    </source>
</evidence>
<accession>A0AAW5MYD2</accession>
<comment type="function">
    <text evidence="8">Involved in peptidoglycan biosynthesis. Transports lipid-linked peptidoglycan precursors from the inner to the outer leaflet of the cytoplasmic membrane.</text>
</comment>
<reference evidence="11" key="1">
    <citation type="submission" date="2022-07" db="EMBL/GenBank/DDBJ databases">
        <title>Diversity of ethanolamine utilization by human commensal Escherichia coli.</title>
        <authorList>
            <person name="Jubelin G."/>
        </authorList>
    </citation>
    <scope>NUCLEOTIDE SEQUENCE</scope>
    <source>
        <strain evidence="11">S1</strain>
    </source>
</reference>
<evidence type="ECO:0000256" key="6">
    <source>
        <dbReference type="ARBA" id="ARBA00022989"/>
    </source>
</evidence>
<keyword evidence="6 10" id="KW-1133">Transmembrane helix</keyword>
<feature type="transmembrane region" description="Helical" evidence="10">
    <location>
        <begin position="70"/>
        <end position="87"/>
    </location>
</feature>
<feature type="transmembrane region" description="Helical" evidence="10">
    <location>
        <begin position="40"/>
        <end position="58"/>
    </location>
</feature>
<dbReference type="InterPro" id="IPR051050">
    <property type="entry name" value="Lipid_II_flippase_MurJ/MviN"/>
</dbReference>
<feature type="non-terminal residue" evidence="11">
    <location>
        <position position="88"/>
    </location>
</feature>
<sequence length="88" mass="9464">TATVLIPAALGYLVLARPIVRLLLEHGVTTPTSADLVAEVLFAFAIGLFAFSAFQFLLRASYAMQDTRTPALVNVAALFLNVIVNLLF</sequence>
<comment type="similarity">
    <text evidence="9">Belongs to the MurJ/MviN family.</text>
</comment>
<proteinExistence type="inferred from homology"/>
<keyword evidence="4" id="KW-0133">Cell shape</keyword>
<evidence type="ECO:0000256" key="9">
    <source>
        <dbReference type="ARBA" id="ARBA00061532"/>
    </source>
</evidence>
<dbReference type="EMBL" id="JANPXH010000785">
    <property type="protein sequence ID" value="MCR6679071.1"/>
    <property type="molecule type" value="Genomic_DNA"/>
</dbReference>
<evidence type="ECO:0000256" key="1">
    <source>
        <dbReference type="ARBA" id="ARBA00004651"/>
    </source>
</evidence>
<dbReference type="PANTHER" id="PTHR47019">
    <property type="entry name" value="LIPID II FLIPPASE MURJ"/>
    <property type="match status" value="1"/>
</dbReference>
<evidence type="ECO:0000256" key="4">
    <source>
        <dbReference type="ARBA" id="ARBA00022960"/>
    </source>
</evidence>
<dbReference type="GO" id="GO:0008360">
    <property type="term" value="P:regulation of cell shape"/>
    <property type="evidence" value="ECO:0007669"/>
    <property type="project" value="UniProtKB-KW"/>
</dbReference>